<organism evidence="1 2">
    <name type="scientific">Candidatus Zambryskibacteria bacterium RIFOXYC1_FULL_39_10</name>
    <dbReference type="NCBI Taxonomy" id="1802779"/>
    <lineage>
        <taxon>Bacteria</taxon>
        <taxon>Candidatus Zambryskiibacteriota</taxon>
    </lineage>
</organism>
<evidence type="ECO:0000313" key="2">
    <source>
        <dbReference type="Proteomes" id="UP000177697"/>
    </source>
</evidence>
<dbReference type="AlphaFoldDB" id="A0A1G2UXY5"/>
<protein>
    <submittedName>
        <fullName evidence="1">Uncharacterized protein</fullName>
    </submittedName>
</protein>
<proteinExistence type="predicted"/>
<evidence type="ECO:0000313" key="1">
    <source>
        <dbReference type="EMBL" id="OHB14246.1"/>
    </source>
</evidence>
<dbReference type="EMBL" id="MHWW01000025">
    <property type="protein sequence ID" value="OHB14246.1"/>
    <property type="molecule type" value="Genomic_DNA"/>
</dbReference>
<sequence length="190" mass="21912">MEKYSEFEIGFWHPFGDHASEKPGDIITRKQGEINKNGWTLWSFQRRTRETMGAWFKEIKNANSVLVFCSDGVGTGDTKKEPMLCDYYLPIDETIDKEIPEGIEIPHPMGKNTKASAFIVKKIIYPVDYNKIPINWFYASKKIWQDHRSSSRGEHLIKLGKGKPIGKYRAILELQFPYLAEVGVKNIKTI</sequence>
<accession>A0A1G2UXY5</accession>
<gene>
    <name evidence="1" type="ORF">A2431_02720</name>
</gene>
<name>A0A1G2UXY5_9BACT</name>
<comment type="caution">
    <text evidence="1">The sequence shown here is derived from an EMBL/GenBank/DDBJ whole genome shotgun (WGS) entry which is preliminary data.</text>
</comment>
<reference evidence="1 2" key="1">
    <citation type="journal article" date="2016" name="Nat. Commun.">
        <title>Thousands of microbial genomes shed light on interconnected biogeochemical processes in an aquifer system.</title>
        <authorList>
            <person name="Anantharaman K."/>
            <person name="Brown C.T."/>
            <person name="Hug L.A."/>
            <person name="Sharon I."/>
            <person name="Castelle C.J."/>
            <person name="Probst A.J."/>
            <person name="Thomas B.C."/>
            <person name="Singh A."/>
            <person name="Wilkins M.J."/>
            <person name="Karaoz U."/>
            <person name="Brodie E.L."/>
            <person name="Williams K.H."/>
            <person name="Hubbard S.S."/>
            <person name="Banfield J.F."/>
        </authorList>
    </citation>
    <scope>NUCLEOTIDE SEQUENCE [LARGE SCALE GENOMIC DNA]</scope>
</reference>
<dbReference type="Proteomes" id="UP000177697">
    <property type="component" value="Unassembled WGS sequence"/>
</dbReference>